<evidence type="ECO:0000259" key="5">
    <source>
        <dbReference type="Pfam" id="PF01420"/>
    </source>
</evidence>
<accession>A0A284VLI2</accession>
<dbReference type="InterPro" id="IPR044946">
    <property type="entry name" value="Restrct_endonuc_typeI_TRD_sf"/>
</dbReference>
<gene>
    <name evidence="6" type="primary">hsdSI</name>
    <name evidence="6" type="ORF">MNV_1580007</name>
</gene>
<protein>
    <submittedName>
        <fullName evidence="6">HsdS</fullName>
    </submittedName>
</protein>
<dbReference type="GO" id="GO:0003677">
    <property type="term" value="F:DNA binding"/>
    <property type="evidence" value="ECO:0007669"/>
    <property type="project" value="UniProtKB-KW"/>
</dbReference>
<evidence type="ECO:0000256" key="2">
    <source>
        <dbReference type="ARBA" id="ARBA00022747"/>
    </source>
</evidence>
<dbReference type="AlphaFoldDB" id="A0A284VLI2"/>
<keyword evidence="7" id="KW-1185">Reference proteome</keyword>
<keyword evidence="4" id="KW-0175">Coiled coil</keyword>
<dbReference type="Gene3D" id="1.10.287.1120">
    <property type="entry name" value="Bipartite methylase S protein"/>
    <property type="match status" value="1"/>
</dbReference>
<dbReference type="Proteomes" id="UP000218615">
    <property type="component" value="Unassembled WGS sequence"/>
</dbReference>
<dbReference type="InterPro" id="IPR052021">
    <property type="entry name" value="Type-I_RS_S_subunit"/>
</dbReference>
<comment type="similarity">
    <text evidence="1">Belongs to the type-I restriction system S methylase family.</text>
</comment>
<keyword evidence="2" id="KW-0680">Restriction system</keyword>
<dbReference type="PANTHER" id="PTHR30408">
    <property type="entry name" value="TYPE-1 RESTRICTION ENZYME ECOKI SPECIFICITY PROTEIN"/>
    <property type="match status" value="1"/>
</dbReference>
<evidence type="ECO:0000313" key="6">
    <source>
        <dbReference type="EMBL" id="SNQ60069.1"/>
    </source>
</evidence>
<dbReference type="RefSeq" id="WP_096204335.1">
    <property type="nucleotide sequence ID" value="NZ_FZMP01000066.1"/>
</dbReference>
<reference evidence="7" key="1">
    <citation type="submission" date="2017-06" db="EMBL/GenBank/DDBJ databases">
        <authorList>
            <person name="Cremers G."/>
        </authorList>
    </citation>
    <scope>NUCLEOTIDE SEQUENCE [LARGE SCALE GENOMIC DNA]</scope>
</reference>
<evidence type="ECO:0000256" key="3">
    <source>
        <dbReference type="ARBA" id="ARBA00023125"/>
    </source>
</evidence>
<dbReference type="CDD" id="cd17496">
    <property type="entry name" value="RMtype1_S_BliBORF2384P-TRD1-CR1_like"/>
    <property type="match status" value="1"/>
</dbReference>
<feature type="domain" description="Type I restriction modification DNA specificity" evidence="5">
    <location>
        <begin position="18"/>
        <end position="184"/>
    </location>
</feature>
<dbReference type="OrthoDB" id="112468at2157"/>
<dbReference type="Pfam" id="PF01420">
    <property type="entry name" value="Methylase_S"/>
    <property type="match status" value="2"/>
</dbReference>
<dbReference type="Gene3D" id="3.90.220.20">
    <property type="entry name" value="DNA methylase specificity domains"/>
    <property type="match status" value="2"/>
</dbReference>
<evidence type="ECO:0000256" key="1">
    <source>
        <dbReference type="ARBA" id="ARBA00010923"/>
    </source>
</evidence>
<keyword evidence="3" id="KW-0238">DNA-binding</keyword>
<evidence type="ECO:0000256" key="4">
    <source>
        <dbReference type="SAM" id="Coils"/>
    </source>
</evidence>
<evidence type="ECO:0000313" key="7">
    <source>
        <dbReference type="Proteomes" id="UP000218615"/>
    </source>
</evidence>
<name>A0A284VLI2_9EURY</name>
<organism evidence="6 7">
    <name type="scientific">Candidatus Methanoperedens nitratireducens</name>
    <dbReference type="NCBI Taxonomy" id="1392998"/>
    <lineage>
        <taxon>Archaea</taxon>
        <taxon>Methanobacteriati</taxon>
        <taxon>Methanobacteriota</taxon>
        <taxon>Stenosarchaea group</taxon>
        <taxon>Methanomicrobia</taxon>
        <taxon>Methanosarcinales</taxon>
        <taxon>ANME-2 cluster</taxon>
        <taxon>Candidatus Methanoperedentaceae</taxon>
        <taxon>Candidatus Methanoperedens</taxon>
    </lineage>
</organism>
<dbReference type="PANTHER" id="PTHR30408:SF12">
    <property type="entry name" value="TYPE I RESTRICTION ENZYME MJAVIII SPECIFICITY SUBUNIT"/>
    <property type="match status" value="1"/>
</dbReference>
<dbReference type="InterPro" id="IPR000055">
    <property type="entry name" value="Restrct_endonuc_typeI_TRD"/>
</dbReference>
<sequence length="409" mass="45593">MMSNIPEGYKQTEVGVIPEEWEVKKLGDISEIIMGQSPAGNSYNQNANGIALINGPTEFTEKYPIKIQWTTLPTKLCKEGDILLCIRGSSTGRMNISNESYCIGRGVAAIRAKVNSDGSFLEFQVQNAVKKILVLTTGSTFPNIDGKSLKNIEIAVPPLPEQQAIASALSDVDALITALEQLINKKRDIKQGAMQQLLTGKKRLPGFSGEWEIKKLGEIADVKTGPFGSSLHERDYVVDGTPIITVEHLGERGVVHENLPMVSDFDKNRLNAYALQADDIVFSRVGSVDRNSLIKEKENGWLFSGRLLRIRLNTKYIFPAYLSYYFHQEPTKQRIRSVAVGQTMASLNTEILKNIEVAFPPTVKEQIAIAHILRDMDTEIEALEQKRDKYRALKQGMMQELLTGKTRLV</sequence>
<dbReference type="EMBL" id="FZMP01000066">
    <property type="protein sequence ID" value="SNQ60069.1"/>
    <property type="molecule type" value="Genomic_DNA"/>
</dbReference>
<proteinExistence type="inferred from homology"/>
<dbReference type="SUPFAM" id="SSF116734">
    <property type="entry name" value="DNA methylase specificity domain"/>
    <property type="match status" value="2"/>
</dbReference>
<feature type="coiled-coil region" evidence="4">
    <location>
        <begin position="373"/>
        <end position="400"/>
    </location>
</feature>
<feature type="domain" description="Type I restriction modification DNA specificity" evidence="5">
    <location>
        <begin position="210"/>
        <end position="386"/>
    </location>
</feature>
<dbReference type="GO" id="GO:0009307">
    <property type="term" value="P:DNA restriction-modification system"/>
    <property type="evidence" value="ECO:0007669"/>
    <property type="project" value="UniProtKB-KW"/>
</dbReference>